<protein>
    <submittedName>
        <fullName evidence="1">Uncharacterized protein</fullName>
    </submittedName>
</protein>
<reference evidence="1" key="1">
    <citation type="submission" date="2020-12" db="EMBL/GenBank/DDBJ databases">
        <title>Vagococcus allomyrinae sp. nov. and Enterococcus lavae sp. nov., isolated from the larvae of Allomyrina dichotoma.</title>
        <authorList>
            <person name="Lee S.D."/>
        </authorList>
    </citation>
    <scope>NUCLEOTIDE SEQUENCE</scope>
    <source>
        <strain evidence="1">BWB3-3</strain>
    </source>
</reference>
<evidence type="ECO:0000313" key="2">
    <source>
        <dbReference type="Proteomes" id="UP000674938"/>
    </source>
</evidence>
<keyword evidence="2" id="KW-1185">Reference proteome</keyword>
<dbReference type="AlphaFoldDB" id="A0A940PA48"/>
<proteinExistence type="predicted"/>
<evidence type="ECO:0000313" key="1">
    <source>
        <dbReference type="EMBL" id="MBP1044569.1"/>
    </source>
</evidence>
<gene>
    <name evidence="1" type="ORF">I6N95_26515</name>
</gene>
<dbReference type="RefSeq" id="WP_209533123.1">
    <property type="nucleotide sequence ID" value="NZ_JAEEGA010000033.1"/>
</dbReference>
<dbReference type="EMBL" id="JAEEGA010000033">
    <property type="protein sequence ID" value="MBP1044569.1"/>
    <property type="molecule type" value="Genomic_DNA"/>
</dbReference>
<sequence>MLALQEALLLGKIADLESGNKVLLLDRGGAVFRHCPSGGWLREGFELTYSFISQITQIYDHQRNVIYTDSGFQKFISTFEEHLNDQPLFDDDEQICRECGCSYYNACVGPNGPCYWVEPDLCSPYV</sequence>
<name>A0A940PA48_9ENTE</name>
<organism evidence="1 2">
    <name type="scientific">Vagococcus allomyrinae</name>
    <dbReference type="NCBI Taxonomy" id="2794353"/>
    <lineage>
        <taxon>Bacteria</taxon>
        <taxon>Bacillati</taxon>
        <taxon>Bacillota</taxon>
        <taxon>Bacilli</taxon>
        <taxon>Lactobacillales</taxon>
        <taxon>Enterococcaceae</taxon>
        <taxon>Vagococcus</taxon>
    </lineage>
</organism>
<accession>A0A940PA48</accession>
<comment type="caution">
    <text evidence="1">The sequence shown here is derived from an EMBL/GenBank/DDBJ whole genome shotgun (WGS) entry which is preliminary data.</text>
</comment>
<dbReference type="Proteomes" id="UP000674938">
    <property type="component" value="Unassembled WGS sequence"/>
</dbReference>